<evidence type="ECO:0000256" key="1">
    <source>
        <dbReference type="ARBA" id="ARBA00008467"/>
    </source>
</evidence>
<accession>A0AA35XEF3</accession>
<feature type="domain" description="Ketosynthase family 3 (KS3)" evidence="5">
    <location>
        <begin position="1"/>
        <end position="270"/>
    </location>
</feature>
<dbReference type="NCBIfam" id="NF005589">
    <property type="entry name" value="PRK07314.1"/>
    <property type="match status" value="1"/>
</dbReference>
<gene>
    <name evidence="6" type="ORF">GBAR_LOCUS27177</name>
</gene>
<dbReference type="SMART" id="SM00825">
    <property type="entry name" value="PKS_KS"/>
    <property type="match status" value="1"/>
</dbReference>
<dbReference type="InterPro" id="IPR014030">
    <property type="entry name" value="Ketoacyl_synth_N"/>
</dbReference>
<dbReference type="GO" id="GO:0005829">
    <property type="term" value="C:cytosol"/>
    <property type="evidence" value="ECO:0007669"/>
    <property type="project" value="TreeGrafter"/>
</dbReference>
<evidence type="ECO:0000256" key="3">
    <source>
        <dbReference type="ARBA" id="ARBA00022679"/>
    </source>
</evidence>
<dbReference type="InterPro" id="IPR020841">
    <property type="entry name" value="PKS_Beta-ketoAc_synthase_dom"/>
</dbReference>
<dbReference type="Gene3D" id="3.40.47.10">
    <property type="match status" value="1"/>
</dbReference>
<dbReference type="GO" id="GO:0006633">
    <property type="term" value="P:fatty acid biosynthetic process"/>
    <property type="evidence" value="ECO:0007669"/>
    <property type="project" value="InterPro"/>
</dbReference>
<evidence type="ECO:0000259" key="5">
    <source>
        <dbReference type="PROSITE" id="PS52004"/>
    </source>
</evidence>
<sequence length="274" mass="28349">MAAANVSRLFGLKGYTSTVITACAAGTQGIGEAAEAIRRGAADVVLGGGCEAGICQLGLGGFNVIKALSRSEVPPEKASRPFDANRDGFVPAEGAAILILESLEHALGRGAEILAEVSGYGVSSDAFHAVQPDEDGAGAARAMRWAIEDAGMQPSDIDYINAHGTSTPKNDMVETLAIKTVFGEGAYEVPISSTKSMIGHALGGAGALEAVACIKTIRDGIIHPTINYETADPDCDLDYVPNKARKAQINTVLSNSFGFGGQNACVVFRAFEEN</sequence>
<evidence type="ECO:0000313" key="7">
    <source>
        <dbReference type="Proteomes" id="UP001174909"/>
    </source>
</evidence>
<dbReference type="PROSITE" id="PS52004">
    <property type="entry name" value="KS3_2"/>
    <property type="match status" value="1"/>
</dbReference>
<name>A0AA35XEF3_GEOBA</name>
<dbReference type="InterPro" id="IPR014031">
    <property type="entry name" value="Ketoacyl_synth_C"/>
</dbReference>
<reference evidence="6" key="1">
    <citation type="submission" date="2023-03" db="EMBL/GenBank/DDBJ databases">
        <authorList>
            <person name="Steffen K."/>
            <person name="Cardenas P."/>
        </authorList>
    </citation>
    <scope>NUCLEOTIDE SEQUENCE</scope>
</reference>
<comment type="similarity">
    <text evidence="1 4">Belongs to the thiolase-like superfamily. Beta-ketoacyl-ACP synthases family.</text>
</comment>
<dbReference type="GO" id="GO:0004315">
    <property type="term" value="F:3-oxoacyl-[acyl-carrier-protein] synthase activity"/>
    <property type="evidence" value="ECO:0007669"/>
    <property type="project" value="UniProtKB-EC"/>
</dbReference>
<dbReference type="CDD" id="cd00834">
    <property type="entry name" value="KAS_I_II"/>
    <property type="match status" value="1"/>
</dbReference>
<dbReference type="Proteomes" id="UP001174909">
    <property type="component" value="Unassembled WGS sequence"/>
</dbReference>
<comment type="caution">
    <text evidence="6">The sequence shown here is derived from an EMBL/GenBank/DDBJ whole genome shotgun (WGS) entry which is preliminary data.</text>
</comment>
<organism evidence="6 7">
    <name type="scientific">Geodia barretti</name>
    <name type="common">Barrett's horny sponge</name>
    <dbReference type="NCBI Taxonomy" id="519541"/>
    <lineage>
        <taxon>Eukaryota</taxon>
        <taxon>Metazoa</taxon>
        <taxon>Porifera</taxon>
        <taxon>Demospongiae</taxon>
        <taxon>Heteroscleromorpha</taxon>
        <taxon>Tetractinellida</taxon>
        <taxon>Astrophorina</taxon>
        <taxon>Geodiidae</taxon>
        <taxon>Geodia</taxon>
    </lineage>
</organism>
<dbReference type="EC" id="2.3.1.41" evidence="2"/>
<dbReference type="Pfam" id="PF02801">
    <property type="entry name" value="Ketoacyl-synt_C"/>
    <property type="match status" value="1"/>
</dbReference>
<dbReference type="Pfam" id="PF00109">
    <property type="entry name" value="ketoacyl-synt"/>
    <property type="match status" value="1"/>
</dbReference>
<keyword evidence="7" id="KW-1185">Reference proteome</keyword>
<proteinExistence type="inferred from homology"/>
<protein>
    <recommendedName>
        <fullName evidence="2">beta-ketoacyl-[acyl-carrier-protein] synthase I</fullName>
        <ecNumber evidence="2">2.3.1.41</ecNumber>
    </recommendedName>
</protein>
<evidence type="ECO:0000256" key="2">
    <source>
        <dbReference type="ARBA" id="ARBA00013191"/>
    </source>
</evidence>
<dbReference type="InterPro" id="IPR018201">
    <property type="entry name" value="Ketoacyl_synth_AS"/>
</dbReference>
<dbReference type="PANTHER" id="PTHR11712:SF336">
    <property type="entry name" value="3-OXOACYL-[ACYL-CARRIER-PROTEIN] SYNTHASE, MITOCHONDRIAL"/>
    <property type="match status" value="1"/>
</dbReference>
<keyword evidence="3 4" id="KW-0808">Transferase</keyword>
<dbReference type="SUPFAM" id="SSF53901">
    <property type="entry name" value="Thiolase-like"/>
    <property type="match status" value="2"/>
</dbReference>
<dbReference type="PANTHER" id="PTHR11712">
    <property type="entry name" value="POLYKETIDE SYNTHASE-RELATED"/>
    <property type="match status" value="1"/>
</dbReference>
<evidence type="ECO:0000313" key="6">
    <source>
        <dbReference type="EMBL" id="CAI8049346.1"/>
    </source>
</evidence>
<dbReference type="PROSITE" id="PS00606">
    <property type="entry name" value="KS3_1"/>
    <property type="match status" value="1"/>
</dbReference>
<dbReference type="InterPro" id="IPR016039">
    <property type="entry name" value="Thiolase-like"/>
</dbReference>
<dbReference type="InterPro" id="IPR000794">
    <property type="entry name" value="Beta-ketoacyl_synthase"/>
</dbReference>
<dbReference type="AlphaFoldDB" id="A0AA35XEF3"/>
<dbReference type="FunFam" id="3.40.47.10:FF:000029">
    <property type="entry name" value="3-oxoacyl-[acyl-carrier-protein] synthase 1"/>
    <property type="match status" value="1"/>
</dbReference>
<dbReference type="EMBL" id="CASHTH010003785">
    <property type="protein sequence ID" value="CAI8049346.1"/>
    <property type="molecule type" value="Genomic_DNA"/>
</dbReference>
<evidence type="ECO:0000256" key="4">
    <source>
        <dbReference type="RuleBase" id="RU003694"/>
    </source>
</evidence>